<accession>A0AAE0VH18</accession>
<keyword evidence="2" id="KW-1185">Reference proteome</keyword>
<sequence>MQTVVKYLSRNIVNQMEIYLKAQMKYTKPDDLLVSLYGGVPTEGLDLMRFRKFACKAMTSYTYVQIHKLPPATDVAKQHCMRAYFKTGQARLKLNHRYEDVP</sequence>
<protein>
    <submittedName>
        <fullName evidence="1">Uncharacterized protein</fullName>
    </submittedName>
</protein>
<dbReference type="EMBL" id="JAEAOA010000586">
    <property type="protein sequence ID" value="KAK3577978.1"/>
    <property type="molecule type" value="Genomic_DNA"/>
</dbReference>
<gene>
    <name evidence="1" type="ORF">CHS0354_008925</name>
</gene>
<organism evidence="1 2">
    <name type="scientific">Potamilus streckersoni</name>
    <dbReference type="NCBI Taxonomy" id="2493646"/>
    <lineage>
        <taxon>Eukaryota</taxon>
        <taxon>Metazoa</taxon>
        <taxon>Spiralia</taxon>
        <taxon>Lophotrochozoa</taxon>
        <taxon>Mollusca</taxon>
        <taxon>Bivalvia</taxon>
        <taxon>Autobranchia</taxon>
        <taxon>Heteroconchia</taxon>
        <taxon>Palaeoheterodonta</taxon>
        <taxon>Unionida</taxon>
        <taxon>Unionoidea</taxon>
        <taxon>Unionidae</taxon>
        <taxon>Ambleminae</taxon>
        <taxon>Lampsilini</taxon>
        <taxon>Potamilus</taxon>
    </lineage>
</organism>
<dbReference type="Proteomes" id="UP001195483">
    <property type="component" value="Unassembled WGS sequence"/>
</dbReference>
<proteinExistence type="predicted"/>
<reference evidence="1" key="3">
    <citation type="submission" date="2023-05" db="EMBL/GenBank/DDBJ databases">
        <authorList>
            <person name="Smith C.H."/>
        </authorList>
    </citation>
    <scope>NUCLEOTIDE SEQUENCE</scope>
    <source>
        <strain evidence="1">CHS0354</strain>
        <tissue evidence="1">Mantle</tissue>
    </source>
</reference>
<name>A0AAE0VH18_9BIVA</name>
<evidence type="ECO:0000313" key="1">
    <source>
        <dbReference type="EMBL" id="KAK3577978.1"/>
    </source>
</evidence>
<evidence type="ECO:0000313" key="2">
    <source>
        <dbReference type="Proteomes" id="UP001195483"/>
    </source>
</evidence>
<reference evidence="1" key="2">
    <citation type="journal article" date="2021" name="Genome Biol. Evol.">
        <title>Developing a high-quality reference genome for a parasitic bivalve with doubly uniparental inheritance (Bivalvia: Unionida).</title>
        <authorList>
            <person name="Smith C.H."/>
        </authorList>
    </citation>
    <scope>NUCLEOTIDE SEQUENCE</scope>
    <source>
        <strain evidence="1">CHS0354</strain>
        <tissue evidence="1">Mantle</tissue>
    </source>
</reference>
<comment type="caution">
    <text evidence="1">The sequence shown here is derived from an EMBL/GenBank/DDBJ whole genome shotgun (WGS) entry which is preliminary data.</text>
</comment>
<dbReference type="AlphaFoldDB" id="A0AAE0VH18"/>
<reference evidence="1" key="1">
    <citation type="journal article" date="2021" name="Genome Biol. Evol.">
        <title>A High-Quality Reference Genome for a Parasitic Bivalve with Doubly Uniparental Inheritance (Bivalvia: Unionida).</title>
        <authorList>
            <person name="Smith C.H."/>
        </authorList>
    </citation>
    <scope>NUCLEOTIDE SEQUENCE</scope>
    <source>
        <strain evidence="1">CHS0354</strain>
    </source>
</reference>